<dbReference type="EMBL" id="LSSL01000769">
    <property type="protein sequence ID" value="OLY83736.1"/>
    <property type="molecule type" value="Genomic_DNA"/>
</dbReference>
<dbReference type="AlphaFoldDB" id="A0A1R0H3M2"/>
<evidence type="ECO:0000313" key="1">
    <source>
        <dbReference type="EMBL" id="OLY83736.1"/>
    </source>
</evidence>
<dbReference type="Proteomes" id="UP000187455">
    <property type="component" value="Unassembled WGS sequence"/>
</dbReference>
<evidence type="ECO:0000313" key="2">
    <source>
        <dbReference type="Proteomes" id="UP000187455"/>
    </source>
</evidence>
<accession>A0A1R0H3M2</accession>
<proteinExistence type="predicted"/>
<organism evidence="1 2">
    <name type="scientific">Smittium mucronatum</name>
    <dbReference type="NCBI Taxonomy" id="133383"/>
    <lineage>
        <taxon>Eukaryota</taxon>
        <taxon>Fungi</taxon>
        <taxon>Fungi incertae sedis</taxon>
        <taxon>Zoopagomycota</taxon>
        <taxon>Kickxellomycotina</taxon>
        <taxon>Harpellomycetes</taxon>
        <taxon>Harpellales</taxon>
        <taxon>Legeriomycetaceae</taxon>
        <taxon>Smittium</taxon>
    </lineage>
</organism>
<sequence>MFLRAYNSNLSNCLSTEYSKNVSILLMASSVSIPSPISSSTNSVNNLVTLRTPSVDAFMMASINFNGKKPKHSTTNSYARCGGGYVSLNRLWTPSFPFFAVLPKSLISPSSPTLRFFRSILPIFTIFLLSSRTFLFVHLK</sequence>
<gene>
    <name evidence="1" type="ORF">AYI68_g2115</name>
</gene>
<reference evidence="1 2" key="1">
    <citation type="journal article" date="2016" name="Mol. Biol. Evol.">
        <title>Genome-Wide Survey of Gut Fungi (Harpellales) Reveals the First Horizontally Transferred Ubiquitin Gene from a Mosquito Host.</title>
        <authorList>
            <person name="Wang Y."/>
            <person name="White M.M."/>
            <person name="Kvist S."/>
            <person name="Moncalvo J.M."/>
        </authorList>
    </citation>
    <scope>NUCLEOTIDE SEQUENCE [LARGE SCALE GENOMIC DNA]</scope>
    <source>
        <strain evidence="1 2">ALG-7-W6</strain>
    </source>
</reference>
<name>A0A1R0H3M2_9FUNG</name>
<protein>
    <submittedName>
        <fullName evidence="1">Uncharacterized protein</fullName>
    </submittedName>
</protein>
<keyword evidence="2" id="KW-1185">Reference proteome</keyword>
<comment type="caution">
    <text evidence="1">The sequence shown here is derived from an EMBL/GenBank/DDBJ whole genome shotgun (WGS) entry which is preliminary data.</text>
</comment>